<keyword evidence="1" id="KW-0812">Transmembrane</keyword>
<sequence>MHKNVRKGKRKMNFGQGIYTWLMTNIQPLVLGGIIIVGLVLLFKHKIAELIVFAIIAVIAVGFVFNPSGTKDTMLKIYNGTIIEGGAADDVEDGGK</sequence>
<feature type="transmembrane region" description="Helical" evidence="1">
    <location>
        <begin position="21"/>
        <end position="41"/>
    </location>
</feature>
<evidence type="ECO:0000313" key="3">
    <source>
        <dbReference type="Proteomes" id="UP000008953"/>
    </source>
</evidence>
<protein>
    <submittedName>
        <fullName evidence="2">Uncharacterized protein</fullName>
    </submittedName>
</protein>
<reference evidence="2 3" key="2">
    <citation type="submission" date="2010-03" db="EMBL/GenBank/DDBJ databases">
        <authorList>
            <person name="Pajon A."/>
        </authorList>
    </citation>
    <scope>NUCLEOTIDE SEQUENCE [LARGE SCALE GENOMIC DNA]</scope>
    <source>
        <strain evidence="2 3">XB6B4</strain>
    </source>
</reference>
<dbReference type="Proteomes" id="UP000008953">
    <property type="component" value="Chromosome"/>
</dbReference>
<feature type="transmembrane region" description="Helical" evidence="1">
    <location>
        <begin position="47"/>
        <end position="66"/>
    </location>
</feature>
<evidence type="ECO:0000256" key="1">
    <source>
        <dbReference type="SAM" id="Phobius"/>
    </source>
</evidence>
<dbReference type="HOGENOM" id="CLU_183802_0_0_9"/>
<gene>
    <name evidence="2" type="ORF">RO1_32730</name>
</gene>
<organism evidence="2 3">
    <name type="scientific">Roseburia intestinalis XB6B4</name>
    <dbReference type="NCBI Taxonomy" id="718255"/>
    <lineage>
        <taxon>Bacteria</taxon>
        <taxon>Bacillati</taxon>
        <taxon>Bacillota</taxon>
        <taxon>Clostridia</taxon>
        <taxon>Lachnospirales</taxon>
        <taxon>Lachnospiraceae</taxon>
        <taxon>Roseburia</taxon>
    </lineage>
</organism>
<evidence type="ECO:0000313" key="2">
    <source>
        <dbReference type="EMBL" id="CBL13590.1"/>
    </source>
</evidence>
<accession>D4L1V0</accession>
<dbReference type="KEGG" id="rix:RO1_32730"/>
<proteinExistence type="predicted"/>
<dbReference type="PATRIC" id="fig|718255.3.peg.588"/>
<dbReference type="EMBL" id="FP929050">
    <property type="protein sequence ID" value="CBL13590.1"/>
    <property type="molecule type" value="Genomic_DNA"/>
</dbReference>
<dbReference type="AlphaFoldDB" id="D4L1V0"/>
<keyword evidence="1" id="KW-0472">Membrane</keyword>
<name>D4L1V0_9FIRM</name>
<keyword evidence="1" id="KW-1133">Transmembrane helix</keyword>
<reference evidence="2 3" key="1">
    <citation type="submission" date="2010-03" db="EMBL/GenBank/DDBJ databases">
        <title>The genome sequence of Roseburia intestinalis XB6B4.</title>
        <authorList>
            <consortium name="metaHIT consortium -- http://www.metahit.eu/"/>
            <person name="Pajon A."/>
            <person name="Turner K."/>
            <person name="Parkhill J."/>
            <person name="Bernalier A."/>
        </authorList>
    </citation>
    <scope>NUCLEOTIDE SEQUENCE [LARGE SCALE GENOMIC DNA]</scope>
    <source>
        <strain evidence="2 3">XB6B4</strain>
    </source>
</reference>